<accession>A0A2T4IID4</accession>
<evidence type="ECO:0000256" key="17">
    <source>
        <dbReference type="ARBA" id="ARBA00023136"/>
    </source>
</evidence>
<dbReference type="Gene3D" id="1.20.120.160">
    <property type="entry name" value="HPT domain"/>
    <property type="match status" value="1"/>
</dbReference>
<dbReference type="Pfam" id="PF00360">
    <property type="entry name" value="PHY"/>
    <property type="match status" value="1"/>
</dbReference>
<dbReference type="InterPro" id="IPR043150">
    <property type="entry name" value="Phytochrome_PHY_sf"/>
</dbReference>
<evidence type="ECO:0000256" key="12">
    <source>
        <dbReference type="ARBA" id="ARBA00022777"/>
    </source>
</evidence>
<feature type="domain" description="Phytochrome chromophore attachment site" evidence="25">
    <location>
        <begin position="157"/>
        <end position="315"/>
    </location>
</feature>
<keyword evidence="12" id="KW-0418">Kinase</keyword>
<dbReference type="InterPro" id="IPR035965">
    <property type="entry name" value="PAS-like_dom_sf"/>
</dbReference>
<keyword evidence="15" id="KW-0157">Chromophore</keyword>
<keyword evidence="18" id="KW-0675">Receptor</keyword>
<dbReference type="SUPFAM" id="SSF55785">
    <property type="entry name" value="PYP-like sensor domain (PAS domain)"/>
    <property type="match status" value="1"/>
</dbReference>
<dbReference type="Gene3D" id="1.10.287.130">
    <property type="match status" value="1"/>
</dbReference>
<dbReference type="InterPro" id="IPR004358">
    <property type="entry name" value="Sig_transdc_His_kin-like_C"/>
</dbReference>
<dbReference type="InterPro" id="IPR008207">
    <property type="entry name" value="Sig_transdc_His_kin_Hpt_dom"/>
</dbReference>
<feature type="modified residue" description="Phosphohistidine" evidence="23">
    <location>
        <position position="1117"/>
    </location>
</feature>
<dbReference type="FunFam" id="3.30.565.10:FF:000010">
    <property type="entry name" value="Sensor histidine kinase RcsC"/>
    <property type="match status" value="1"/>
</dbReference>
<dbReference type="PANTHER" id="PTHR45339">
    <property type="entry name" value="HYBRID SIGNAL TRANSDUCTION HISTIDINE KINASE J"/>
    <property type="match status" value="1"/>
</dbReference>
<dbReference type="InterPro" id="IPR003594">
    <property type="entry name" value="HATPase_dom"/>
</dbReference>
<comment type="function">
    <text evidence="19">Member of the two-component regulatory system BvgS/BvgA. Phosphorylates BvgA via a four-step phosphorelay in response to environmental signals.</text>
</comment>
<comment type="subunit">
    <text evidence="20">At low DSF concentrations, interacts with RpfF.</text>
</comment>
<gene>
    <name evidence="29" type="ORF">C8261_02255</name>
</gene>
<comment type="catalytic activity">
    <reaction evidence="1">
        <text>ATP + protein L-histidine = ADP + protein N-phospho-L-histidine.</text>
        <dbReference type="EC" id="2.7.13.3"/>
    </reaction>
</comment>
<dbReference type="Gene3D" id="3.30.565.10">
    <property type="entry name" value="Histidine kinase-like ATPase, C-terminal domain"/>
    <property type="match status" value="1"/>
</dbReference>
<dbReference type="GO" id="GO:0006355">
    <property type="term" value="P:regulation of DNA-templated transcription"/>
    <property type="evidence" value="ECO:0007669"/>
    <property type="project" value="InterPro"/>
</dbReference>
<dbReference type="SUPFAM" id="SSF47384">
    <property type="entry name" value="Homodimeric domain of signal transducing histidine kinase"/>
    <property type="match status" value="1"/>
</dbReference>
<dbReference type="SUPFAM" id="SSF47226">
    <property type="entry name" value="Histidine-containing phosphotransfer domain, HPT domain"/>
    <property type="match status" value="1"/>
</dbReference>
<feature type="modified residue" description="4-aspartylphosphate" evidence="24">
    <location>
        <position position="831"/>
    </location>
</feature>
<reference evidence="29 30" key="1">
    <citation type="submission" date="2018-03" db="EMBL/GenBank/DDBJ databases">
        <authorList>
            <person name="Keele B.F."/>
        </authorList>
    </citation>
    <scope>NUCLEOTIDE SEQUENCE [LARGE SCALE GENOMIC DNA]</scope>
    <source>
        <strain evidence="29 30">D20</strain>
    </source>
</reference>
<dbReference type="GO" id="GO:0005524">
    <property type="term" value="F:ATP binding"/>
    <property type="evidence" value="ECO:0007669"/>
    <property type="project" value="UniProtKB-KW"/>
</dbReference>
<evidence type="ECO:0000256" key="16">
    <source>
        <dbReference type="ARBA" id="ARBA00023012"/>
    </source>
</evidence>
<dbReference type="InterPro" id="IPR003661">
    <property type="entry name" value="HisK_dim/P_dom"/>
</dbReference>
<evidence type="ECO:0000256" key="5">
    <source>
        <dbReference type="ARBA" id="ARBA00022475"/>
    </source>
</evidence>
<sequence length="1271" mass="137054">MLPQPPIQADDAVDADRLLAAALERCASEPIHLAGAVQPHGALLACDGAGTVRMASANLAQLTGDDAATVLGRSLPEVLGAAACDEIERHLHRDIGNPSIPFAIATAGGCALSALVHASDGLRVVELRPAADAAHLNFASMYLPLREALWHFDRDDDVVAYCRFIVGEIRRLTGFDRVLAYCFDDHWDGEVIAESRNEALPGLLGNHFPASDIPPQARLLYQKNLVRVMEDTEAEPAALLPARNPLNGRPLDLSHSALRAMAPVHVSYMRNMGVRASITLSLKQGGRLWGLIACHSASPRVVPFEQRDLLGFVGKTISLKLASLEHLASKRYQSRARQVLLSVTHAVRDAGDLGEGLRRVQGDYLGLADACGCVVAFDGHVVTIGQVPPPAFLDTLTAWLKSHLSDDGILHTEQLASLLPVAAEHAGIASGLLAIALDSELRSYICWFRPQELREIHWAGNPHKQLVHDDSGPRIEPRTSFARWIETARNRARPWQHAELDAVKLLSLAVLQGVVPHVLRAREAADAANRAKSDFLATVSHEIRTPMNAVMGLTYLCLQTELDTRQHDYLTKVYGSARNLLQLLNDILDFSKIEAGKLALEQIGFHIDDVLERLCTVVSVKAQEKGLEFTLHTAMDVPPALIGDPTRLEQILINLTGNAVKFTPAGGVGVDTEVVHRDGERVRLQFTIRDSGIGMSADQLTRIFQPFEQGDRSITRRYGGTGLGLSISRRLVDMMGGEIDVDSAPGKGTTFRIRLPFRIPADLPAERPQLTSLHGLRVLVLESGGAGREVLLAYLHAFRFRVAEAGSVDEACTVLAGAAAAGTPYDLIFADLRAAGCTAGELAARLGAACAEGSAARLVVLANIADGDPGGIPAGVDAILLKPYTQSRLFNTVARLFGIQALIGSAAPRIDDDTVRSHLRGKRVLLVEDDELNQEVAVHLLAAIGLEVDLAGNGQQALERLQQQRYDAVLMDVHMPVLDGYGATRAIRAQPALRTLPVIAMTANAMLQDRERCLHAGMSDHIPKPIDPDNLTRCMLRWLAPDLPGGSVRSPVQAQPAEPLPHLAGIDVERGIWQTGGTVHQYLTLLGRFRGNYQQFIAALCDELASHRHDDAIRRVHSLKGLAGSLGAVALQEKAAALEEALRAGARDLALDALIGAVDSELQAFLGEIARTVTAPPPEAAVAAGGPSRTATRAELLALLDVARSCLEEYDSRVDEVVARLQPLVAGQAAWAGHCQALEKCVRSYDYEAALRHLADWMAELVQDDTDAKGP</sequence>
<dbReference type="Pfam" id="PF00072">
    <property type="entry name" value="Response_reg"/>
    <property type="match status" value="1"/>
</dbReference>
<dbReference type="CDD" id="cd16922">
    <property type="entry name" value="HATPase_EvgS-ArcB-TorS-like"/>
    <property type="match status" value="1"/>
</dbReference>
<evidence type="ECO:0000256" key="20">
    <source>
        <dbReference type="ARBA" id="ARBA00064003"/>
    </source>
</evidence>
<dbReference type="InterPro" id="IPR011006">
    <property type="entry name" value="CheY-like_superfamily"/>
</dbReference>
<evidence type="ECO:0000256" key="1">
    <source>
        <dbReference type="ARBA" id="ARBA00000085"/>
    </source>
</evidence>
<dbReference type="SMART" id="SM00065">
    <property type="entry name" value="GAF"/>
    <property type="match status" value="1"/>
</dbReference>
<dbReference type="Gene3D" id="3.30.450.270">
    <property type="match status" value="1"/>
</dbReference>
<dbReference type="PROSITE" id="PS50110">
    <property type="entry name" value="RESPONSE_REGULATORY"/>
    <property type="match status" value="2"/>
</dbReference>
<organism evidence="29 30">
    <name type="scientific">Pseudothauera lacus</name>
    <dbReference type="NCBI Taxonomy" id="2136175"/>
    <lineage>
        <taxon>Bacteria</taxon>
        <taxon>Pseudomonadati</taxon>
        <taxon>Pseudomonadota</taxon>
        <taxon>Betaproteobacteria</taxon>
        <taxon>Rhodocyclales</taxon>
        <taxon>Zoogloeaceae</taxon>
        <taxon>Pseudothauera</taxon>
    </lineage>
</organism>
<dbReference type="GO" id="GO:0009881">
    <property type="term" value="F:photoreceptor activity"/>
    <property type="evidence" value="ECO:0007669"/>
    <property type="project" value="UniProtKB-KW"/>
</dbReference>
<dbReference type="Gene3D" id="3.30.450.20">
    <property type="entry name" value="PAS domain"/>
    <property type="match status" value="1"/>
</dbReference>
<dbReference type="CDD" id="cd00082">
    <property type="entry name" value="HisKA"/>
    <property type="match status" value="1"/>
</dbReference>
<dbReference type="InterPro" id="IPR029016">
    <property type="entry name" value="GAF-like_dom_sf"/>
</dbReference>
<feature type="modified residue" description="4-aspartylphosphate" evidence="24">
    <location>
        <position position="972"/>
    </location>
</feature>
<evidence type="ECO:0000256" key="4">
    <source>
        <dbReference type="ARBA" id="ARBA00012438"/>
    </source>
</evidence>
<comment type="subcellular location">
    <subcellularLocation>
        <location evidence="2">Cell membrane</location>
        <topology evidence="2">Multi-pass membrane protein</topology>
    </subcellularLocation>
</comment>
<dbReference type="EMBL" id="PZKC01000002">
    <property type="protein sequence ID" value="PTD97527.1"/>
    <property type="molecule type" value="Genomic_DNA"/>
</dbReference>
<dbReference type="FunFam" id="1.10.287.130:FF:000002">
    <property type="entry name" value="Two-component osmosensing histidine kinase"/>
    <property type="match status" value="1"/>
</dbReference>
<protein>
    <recommendedName>
        <fullName evidence="21">Sensory/regulatory protein RpfC</fullName>
        <ecNumber evidence="4">2.7.13.3</ecNumber>
    </recommendedName>
    <alternativeName>
        <fullName evidence="22">Virulence sensor protein BvgS</fullName>
    </alternativeName>
</protein>
<keyword evidence="7 24" id="KW-0597">Phosphoprotein</keyword>
<dbReference type="SMART" id="SM00388">
    <property type="entry name" value="HisKA"/>
    <property type="match status" value="1"/>
</dbReference>
<dbReference type="SUPFAM" id="SSF55874">
    <property type="entry name" value="ATPase domain of HSP90 chaperone/DNA topoisomerase II/histidine kinase"/>
    <property type="match status" value="1"/>
</dbReference>
<feature type="domain" description="Response regulatory" evidence="27">
    <location>
        <begin position="777"/>
        <end position="897"/>
    </location>
</feature>
<keyword evidence="30" id="KW-1185">Reference proteome</keyword>
<evidence type="ECO:0000259" key="27">
    <source>
        <dbReference type="PROSITE" id="PS50110"/>
    </source>
</evidence>
<dbReference type="SMART" id="SM00387">
    <property type="entry name" value="HATPase_c"/>
    <property type="match status" value="1"/>
</dbReference>
<dbReference type="RefSeq" id="WP_107492047.1">
    <property type="nucleotide sequence ID" value="NZ_PZKC01000002.1"/>
</dbReference>
<dbReference type="InterPro" id="IPR005467">
    <property type="entry name" value="His_kinase_dom"/>
</dbReference>
<evidence type="ECO:0000256" key="13">
    <source>
        <dbReference type="ARBA" id="ARBA00022840"/>
    </source>
</evidence>
<evidence type="ECO:0000256" key="10">
    <source>
        <dbReference type="ARBA" id="ARBA00022692"/>
    </source>
</evidence>
<comment type="similarity">
    <text evidence="3">In the N-terminal section; belongs to the phytochrome family.</text>
</comment>
<dbReference type="PANTHER" id="PTHR45339:SF1">
    <property type="entry name" value="HYBRID SIGNAL TRANSDUCTION HISTIDINE KINASE J"/>
    <property type="match status" value="1"/>
</dbReference>
<dbReference type="Gene3D" id="3.30.450.40">
    <property type="match status" value="1"/>
</dbReference>
<evidence type="ECO:0000259" key="26">
    <source>
        <dbReference type="PROSITE" id="PS50109"/>
    </source>
</evidence>
<dbReference type="Pfam" id="PF08446">
    <property type="entry name" value="PAS_2"/>
    <property type="match status" value="1"/>
</dbReference>
<evidence type="ECO:0000256" key="6">
    <source>
        <dbReference type="ARBA" id="ARBA00022543"/>
    </source>
</evidence>
<keyword evidence="6" id="KW-0600">Photoreceptor protein</keyword>
<dbReference type="SMART" id="SM00448">
    <property type="entry name" value="REC"/>
    <property type="match status" value="2"/>
</dbReference>
<dbReference type="Proteomes" id="UP000241193">
    <property type="component" value="Unassembled WGS sequence"/>
</dbReference>
<dbReference type="CDD" id="cd17546">
    <property type="entry name" value="REC_hyHK_CKI1_RcsC-like"/>
    <property type="match status" value="1"/>
</dbReference>
<dbReference type="PROSITE" id="PS50894">
    <property type="entry name" value="HPT"/>
    <property type="match status" value="1"/>
</dbReference>
<dbReference type="PROSITE" id="PS50046">
    <property type="entry name" value="PHYTOCHROME_2"/>
    <property type="match status" value="1"/>
</dbReference>
<keyword evidence="17" id="KW-0472">Membrane</keyword>
<dbReference type="GO" id="GO:0005886">
    <property type="term" value="C:plasma membrane"/>
    <property type="evidence" value="ECO:0007669"/>
    <property type="project" value="UniProtKB-SubCell"/>
</dbReference>
<dbReference type="EC" id="2.7.13.3" evidence="4"/>
<dbReference type="SUPFAM" id="SSF55781">
    <property type="entry name" value="GAF domain-like"/>
    <property type="match status" value="2"/>
</dbReference>
<keyword evidence="14" id="KW-1133">Transmembrane helix</keyword>
<dbReference type="InterPro" id="IPR003018">
    <property type="entry name" value="GAF"/>
</dbReference>
<keyword evidence="16" id="KW-0902">Two-component regulatory system</keyword>
<dbReference type="Pfam" id="PF01627">
    <property type="entry name" value="Hpt"/>
    <property type="match status" value="1"/>
</dbReference>
<keyword evidence="11" id="KW-0547">Nucleotide-binding</keyword>
<evidence type="ECO:0000256" key="11">
    <source>
        <dbReference type="ARBA" id="ARBA00022741"/>
    </source>
</evidence>
<evidence type="ECO:0000256" key="15">
    <source>
        <dbReference type="ARBA" id="ARBA00022991"/>
    </source>
</evidence>
<feature type="domain" description="HPt" evidence="28">
    <location>
        <begin position="1078"/>
        <end position="1176"/>
    </location>
</feature>
<evidence type="ECO:0000256" key="21">
    <source>
        <dbReference type="ARBA" id="ARBA00068150"/>
    </source>
</evidence>
<name>A0A2T4IID4_9RHOO</name>
<dbReference type="InterPro" id="IPR036097">
    <property type="entry name" value="HisK_dim/P_sf"/>
</dbReference>
<evidence type="ECO:0000256" key="7">
    <source>
        <dbReference type="ARBA" id="ARBA00022553"/>
    </source>
</evidence>
<dbReference type="SUPFAM" id="SSF52172">
    <property type="entry name" value="CheY-like"/>
    <property type="match status" value="2"/>
</dbReference>
<dbReference type="GO" id="GO:0000155">
    <property type="term" value="F:phosphorelay sensor kinase activity"/>
    <property type="evidence" value="ECO:0007669"/>
    <property type="project" value="InterPro"/>
</dbReference>
<evidence type="ECO:0000256" key="14">
    <source>
        <dbReference type="ARBA" id="ARBA00022989"/>
    </source>
</evidence>
<dbReference type="PROSITE" id="PS50109">
    <property type="entry name" value="HIS_KIN"/>
    <property type="match status" value="1"/>
</dbReference>
<feature type="domain" description="Response regulatory" evidence="27">
    <location>
        <begin position="923"/>
        <end position="1039"/>
    </location>
</feature>
<evidence type="ECO:0000256" key="19">
    <source>
        <dbReference type="ARBA" id="ARBA00058004"/>
    </source>
</evidence>
<dbReference type="PRINTS" id="PR00344">
    <property type="entry name" value="BCTRLSENSOR"/>
</dbReference>
<keyword evidence="5" id="KW-1003">Cell membrane</keyword>
<dbReference type="Gene3D" id="3.40.50.2300">
    <property type="match status" value="2"/>
</dbReference>
<dbReference type="Pfam" id="PF01590">
    <property type="entry name" value="GAF"/>
    <property type="match status" value="1"/>
</dbReference>
<dbReference type="GO" id="GO:0009584">
    <property type="term" value="P:detection of visible light"/>
    <property type="evidence" value="ECO:0007669"/>
    <property type="project" value="InterPro"/>
</dbReference>
<evidence type="ECO:0000259" key="25">
    <source>
        <dbReference type="PROSITE" id="PS50046"/>
    </source>
</evidence>
<dbReference type="InterPro" id="IPR036890">
    <property type="entry name" value="HATPase_C_sf"/>
</dbReference>
<evidence type="ECO:0000313" key="29">
    <source>
        <dbReference type="EMBL" id="PTD97527.1"/>
    </source>
</evidence>
<comment type="caution">
    <text evidence="29">The sequence shown here is derived from an EMBL/GenBank/DDBJ whole genome shotgun (WGS) entry which is preliminary data.</text>
</comment>
<dbReference type="AlphaFoldDB" id="A0A2T4IID4"/>
<dbReference type="InterPro" id="IPR016132">
    <property type="entry name" value="Phyto_chromo_attachment"/>
</dbReference>
<evidence type="ECO:0000256" key="18">
    <source>
        <dbReference type="ARBA" id="ARBA00023170"/>
    </source>
</evidence>
<feature type="domain" description="Histidine kinase" evidence="26">
    <location>
        <begin position="538"/>
        <end position="759"/>
    </location>
</feature>
<dbReference type="InterPro" id="IPR001789">
    <property type="entry name" value="Sig_transdc_resp-reg_receiver"/>
</dbReference>
<evidence type="ECO:0000256" key="3">
    <source>
        <dbReference type="ARBA" id="ARBA00006402"/>
    </source>
</evidence>
<dbReference type="Pfam" id="PF00512">
    <property type="entry name" value="HisKA"/>
    <property type="match status" value="1"/>
</dbReference>
<keyword evidence="9" id="KW-0808">Transferase</keyword>
<dbReference type="InterPro" id="IPR013515">
    <property type="entry name" value="Phytochrome_cen-reg"/>
</dbReference>
<evidence type="ECO:0000256" key="23">
    <source>
        <dbReference type="PROSITE-ProRule" id="PRU00110"/>
    </source>
</evidence>
<reference evidence="29 30" key="2">
    <citation type="submission" date="2018-04" db="EMBL/GenBank/DDBJ databases">
        <title>Thauera lacus sp. nov., isolated from an saline lake in Inner Mongolia, China.</title>
        <authorList>
            <person name="Liang Q.-Y."/>
        </authorList>
    </citation>
    <scope>NUCLEOTIDE SEQUENCE [LARGE SCALE GENOMIC DNA]</scope>
    <source>
        <strain evidence="29 30">D20</strain>
    </source>
</reference>
<evidence type="ECO:0000256" key="9">
    <source>
        <dbReference type="ARBA" id="ARBA00022679"/>
    </source>
</evidence>
<evidence type="ECO:0000256" key="2">
    <source>
        <dbReference type="ARBA" id="ARBA00004651"/>
    </source>
</evidence>
<dbReference type="InterPro" id="IPR036641">
    <property type="entry name" value="HPT_dom_sf"/>
</dbReference>
<evidence type="ECO:0000256" key="24">
    <source>
        <dbReference type="PROSITE-ProRule" id="PRU00169"/>
    </source>
</evidence>
<evidence type="ECO:0000256" key="22">
    <source>
        <dbReference type="ARBA" id="ARBA00070152"/>
    </source>
</evidence>
<dbReference type="InterPro" id="IPR013654">
    <property type="entry name" value="PAS_2"/>
</dbReference>
<proteinExistence type="inferred from homology"/>
<dbReference type="OrthoDB" id="9808408at2"/>
<evidence type="ECO:0000313" key="30">
    <source>
        <dbReference type="Proteomes" id="UP000241193"/>
    </source>
</evidence>
<keyword evidence="8" id="KW-0716">Sensory transduction</keyword>
<keyword evidence="13" id="KW-0067">ATP-binding</keyword>
<keyword evidence="10" id="KW-0812">Transmembrane</keyword>
<dbReference type="Pfam" id="PF02518">
    <property type="entry name" value="HATPase_c"/>
    <property type="match status" value="1"/>
</dbReference>
<evidence type="ECO:0000259" key="28">
    <source>
        <dbReference type="PROSITE" id="PS50894"/>
    </source>
</evidence>
<evidence type="ECO:0000256" key="8">
    <source>
        <dbReference type="ARBA" id="ARBA00022606"/>
    </source>
</evidence>